<dbReference type="AlphaFoldDB" id="A0A0W1AEY9"/>
<dbReference type="Pfam" id="PF01230">
    <property type="entry name" value="HIT"/>
    <property type="match status" value="1"/>
</dbReference>
<dbReference type="GO" id="GO:0016787">
    <property type="term" value="F:hydrolase activity"/>
    <property type="evidence" value="ECO:0007669"/>
    <property type="project" value="UniProtKB-KW"/>
</dbReference>
<comment type="caution">
    <text evidence="5">The sequence shown here is derived from an EMBL/GenBank/DDBJ whole genome shotgun (WGS) entry which is preliminary data.</text>
</comment>
<dbReference type="InterPro" id="IPR019808">
    <property type="entry name" value="Histidine_triad_CS"/>
</dbReference>
<dbReference type="InterPro" id="IPR001310">
    <property type="entry name" value="Histidine_triad_HIT"/>
</dbReference>
<feature type="domain" description="HIT" evidence="4">
    <location>
        <begin position="4"/>
        <end position="113"/>
    </location>
</feature>
<dbReference type="EMBL" id="LNZC01000012">
    <property type="protein sequence ID" value="KTD79909.1"/>
    <property type="molecule type" value="Genomic_DNA"/>
</dbReference>
<dbReference type="STRING" id="45076.Lwor_1423"/>
<dbReference type="PRINTS" id="PR00332">
    <property type="entry name" value="HISTRIAD"/>
</dbReference>
<keyword evidence="6" id="KW-1185">Reference proteome</keyword>
<dbReference type="RefSeq" id="WP_058493216.1">
    <property type="nucleotide sequence ID" value="NZ_CBCRUR010000001.1"/>
</dbReference>
<dbReference type="OrthoDB" id="9784774at2"/>
<dbReference type="PROSITE" id="PS00892">
    <property type="entry name" value="HIT_1"/>
    <property type="match status" value="1"/>
</dbReference>
<accession>A0A0W1AEY9</accession>
<evidence type="ECO:0000313" key="6">
    <source>
        <dbReference type="Proteomes" id="UP000054662"/>
    </source>
</evidence>
<name>A0A0W1AEY9_9GAMM</name>
<feature type="active site" description="Tele-AMP-histidine intermediate" evidence="1">
    <location>
        <position position="99"/>
    </location>
</feature>
<evidence type="ECO:0000256" key="2">
    <source>
        <dbReference type="PIRSR" id="PIRSR601310-3"/>
    </source>
</evidence>
<dbReference type="PANTHER" id="PTHR23089">
    <property type="entry name" value="HISTIDINE TRIAD HIT PROTEIN"/>
    <property type="match status" value="1"/>
</dbReference>
<evidence type="ECO:0000256" key="1">
    <source>
        <dbReference type="PIRSR" id="PIRSR601310-1"/>
    </source>
</evidence>
<feature type="short sequence motif" description="Histidine triad motif" evidence="2 3">
    <location>
        <begin position="97"/>
        <end position="101"/>
    </location>
</feature>
<dbReference type="PATRIC" id="fig|45076.6.peg.1548"/>
<dbReference type="SUPFAM" id="SSF54197">
    <property type="entry name" value="HIT-like"/>
    <property type="match status" value="1"/>
</dbReference>
<gene>
    <name evidence="5" type="ORF">Lwor_1423</name>
</gene>
<evidence type="ECO:0000256" key="3">
    <source>
        <dbReference type="PROSITE-ProRule" id="PRU00464"/>
    </source>
</evidence>
<proteinExistence type="predicted"/>
<dbReference type="Gene3D" id="3.30.428.10">
    <property type="entry name" value="HIT-like"/>
    <property type="match status" value="1"/>
</dbReference>
<dbReference type="PROSITE" id="PS51084">
    <property type="entry name" value="HIT_2"/>
    <property type="match status" value="1"/>
</dbReference>
<protein>
    <submittedName>
        <fullName evidence="5">HIT family hydrolase</fullName>
    </submittedName>
</protein>
<dbReference type="InterPro" id="IPR036265">
    <property type="entry name" value="HIT-like_sf"/>
</dbReference>
<evidence type="ECO:0000259" key="4">
    <source>
        <dbReference type="PROSITE" id="PS51084"/>
    </source>
</evidence>
<reference evidence="5 6" key="1">
    <citation type="submission" date="2015-11" db="EMBL/GenBank/DDBJ databases">
        <title>Genomic analysis of 38 Legionella species identifies large and diverse effector repertoires.</title>
        <authorList>
            <person name="Burstein D."/>
            <person name="Amaro F."/>
            <person name="Zusman T."/>
            <person name="Lifshitz Z."/>
            <person name="Cohen O."/>
            <person name="Gilbert J.A."/>
            <person name="Pupko T."/>
            <person name="Shuman H.A."/>
            <person name="Segal G."/>
        </authorList>
    </citation>
    <scope>NUCLEOTIDE SEQUENCE [LARGE SCALE GENOMIC DNA]</scope>
    <source>
        <strain evidence="5 6">ATCC 49508</strain>
    </source>
</reference>
<organism evidence="5 6">
    <name type="scientific">Legionella worsleiensis</name>
    <dbReference type="NCBI Taxonomy" id="45076"/>
    <lineage>
        <taxon>Bacteria</taxon>
        <taxon>Pseudomonadati</taxon>
        <taxon>Pseudomonadota</taxon>
        <taxon>Gammaproteobacteria</taxon>
        <taxon>Legionellales</taxon>
        <taxon>Legionellaceae</taxon>
        <taxon>Legionella</taxon>
    </lineage>
</organism>
<dbReference type="InterPro" id="IPR011146">
    <property type="entry name" value="HIT-like"/>
</dbReference>
<keyword evidence="5" id="KW-0378">Hydrolase</keyword>
<dbReference type="Proteomes" id="UP000054662">
    <property type="component" value="Unassembled WGS sequence"/>
</dbReference>
<sequence length="113" mass="12651">MNCLFCKIIQGEIPASIVFEDEEVLAFRDIKPQAPTHILIIPKRHIATINDTSAKDDKLLGRMVLIAKKLAHNEALNEVGYRLVFNINSGGGQEVYHIHLHLLGGRQMTWPPG</sequence>
<dbReference type="CDD" id="cd01276">
    <property type="entry name" value="PKCI_related"/>
    <property type="match status" value="1"/>
</dbReference>
<evidence type="ECO:0000313" key="5">
    <source>
        <dbReference type="EMBL" id="KTD79909.1"/>
    </source>
</evidence>